<sequence length="296" mass="34081">MKISVMLRIITMLLLIVLIGCQGKNELGTTNELNTMDISQNNRVHSNPAWHPSGNSIVVKVDDTISFYDLEHHEWENNSMEEYSISRTKFAWNKDRLTFMGGDPYKDFTERSSIVLWDVNQNEYVHLKEGFPFLNSLSWNKNQELVYSVKAVEKNSFDVKLYDLNNNEDKLLFSGGTNVKWQPNKDSVFGYVSDKEIFIYDIKTKTKKLIYSSDEEILDNLTWSPDGKYIAFREGSYKKGIGLFILSLEDQVKDKIIESNVGSLSWSSTEDKIAYTTVGQPGSNKLYILDVPNKYK</sequence>
<protein>
    <submittedName>
        <fullName evidence="1">WD40 repeat protein</fullName>
    </submittedName>
</protein>
<dbReference type="OrthoDB" id="308800at2"/>
<proteinExistence type="predicted"/>
<comment type="caution">
    <text evidence="1">The sequence shown here is derived from an EMBL/GenBank/DDBJ whole genome shotgun (WGS) entry which is preliminary data.</text>
</comment>
<reference evidence="1 2" key="1">
    <citation type="submission" date="2018-11" db="EMBL/GenBank/DDBJ databases">
        <title>Genomic Encyclopedia of Type Strains, Phase IV (KMG-IV): sequencing the most valuable type-strain genomes for metagenomic binning, comparative biology and taxonomic classification.</title>
        <authorList>
            <person name="Goeker M."/>
        </authorList>
    </citation>
    <scope>NUCLEOTIDE SEQUENCE [LARGE SCALE GENOMIC DNA]</scope>
    <source>
        <strain evidence="1 2">DSM 18090</strain>
    </source>
</reference>
<dbReference type="AlphaFoldDB" id="A0A3N5BB07"/>
<dbReference type="PROSITE" id="PS51257">
    <property type="entry name" value="PROKAR_LIPOPROTEIN"/>
    <property type="match status" value="1"/>
</dbReference>
<dbReference type="PANTHER" id="PTHR36842">
    <property type="entry name" value="PROTEIN TOLB HOMOLOG"/>
    <property type="match status" value="1"/>
</dbReference>
<gene>
    <name evidence="1" type="ORF">EDC24_1329</name>
</gene>
<keyword evidence="2" id="KW-1185">Reference proteome</keyword>
<dbReference type="RefSeq" id="WP_124220893.1">
    <property type="nucleotide sequence ID" value="NZ_RKRF01000008.1"/>
</dbReference>
<dbReference type="Pfam" id="PF07676">
    <property type="entry name" value="PD40"/>
    <property type="match status" value="1"/>
</dbReference>
<dbReference type="InterPro" id="IPR011659">
    <property type="entry name" value="WD40"/>
</dbReference>
<organism evidence="1 2">
    <name type="scientific">Aquisalibacillus elongatus</name>
    <dbReference type="NCBI Taxonomy" id="485577"/>
    <lineage>
        <taxon>Bacteria</taxon>
        <taxon>Bacillati</taxon>
        <taxon>Bacillota</taxon>
        <taxon>Bacilli</taxon>
        <taxon>Bacillales</taxon>
        <taxon>Bacillaceae</taxon>
        <taxon>Aquisalibacillus</taxon>
    </lineage>
</organism>
<dbReference type="SUPFAM" id="SSF82171">
    <property type="entry name" value="DPP6 N-terminal domain-like"/>
    <property type="match status" value="1"/>
</dbReference>
<dbReference type="PANTHER" id="PTHR36842:SF1">
    <property type="entry name" value="PROTEIN TOLB"/>
    <property type="match status" value="1"/>
</dbReference>
<accession>A0A3N5BB07</accession>
<dbReference type="InterPro" id="IPR015943">
    <property type="entry name" value="WD40/YVTN_repeat-like_dom_sf"/>
</dbReference>
<evidence type="ECO:0000313" key="2">
    <source>
        <dbReference type="Proteomes" id="UP000276443"/>
    </source>
</evidence>
<evidence type="ECO:0000313" key="1">
    <source>
        <dbReference type="EMBL" id="RPF54139.1"/>
    </source>
</evidence>
<dbReference type="Proteomes" id="UP000276443">
    <property type="component" value="Unassembled WGS sequence"/>
</dbReference>
<dbReference type="EMBL" id="RKRF01000008">
    <property type="protein sequence ID" value="RPF54139.1"/>
    <property type="molecule type" value="Genomic_DNA"/>
</dbReference>
<name>A0A3N5BB07_9BACI</name>
<dbReference type="Gene3D" id="2.130.10.10">
    <property type="entry name" value="YVTN repeat-like/Quinoprotein amine dehydrogenase"/>
    <property type="match status" value="1"/>
</dbReference>